<evidence type="ECO:0000256" key="1">
    <source>
        <dbReference type="SAM" id="MobiDB-lite"/>
    </source>
</evidence>
<feature type="compositionally biased region" description="Polar residues" evidence="1">
    <location>
        <begin position="98"/>
        <end position="109"/>
    </location>
</feature>
<protein>
    <submittedName>
        <fullName evidence="2">GM25405</fullName>
    </submittedName>
</protein>
<evidence type="ECO:0000313" key="2">
    <source>
        <dbReference type="EMBL" id="EDW41362.1"/>
    </source>
</evidence>
<dbReference type="AlphaFoldDB" id="B4HGQ4"/>
<name>B4HGQ4_DROSE</name>
<dbReference type="HOGENOM" id="CLU_1724225_0_0_1"/>
<reference evidence="2 3" key="1">
    <citation type="journal article" date="2007" name="Nature">
        <title>Evolution of genes and genomes on the Drosophila phylogeny.</title>
        <authorList>
            <consortium name="Drosophila 12 Genomes Consortium"/>
            <person name="Clark A.G."/>
            <person name="Eisen M.B."/>
            <person name="Smith D.R."/>
            <person name="Bergman C.M."/>
            <person name="Oliver B."/>
            <person name="Markow T.A."/>
            <person name="Kaufman T.C."/>
            <person name="Kellis M."/>
            <person name="Gelbart W."/>
            <person name="Iyer V.N."/>
            <person name="Pollard D.A."/>
            <person name="Sackton T.B."/>
            <person name="Larracuente A.M."/>
            <person name="Singh N.D."/>
            <person name="Abad J.P."/>
            <person name="Abt D.N."/>
            <person name="Adryan B."/>
            <person name="Aguade M."/>
            <person name="Akashi H."/>
            <person name="Anderson W.W."/>
            <person name="Aquadro C.F."/>
            <person name="Ardell D.H."/>
            <person name="Arguello R."/>
            <person name="Artieri C.G."/>
            <person name="Barbash D.A."/>
            <person name="Barker D."/>
            <person name="Barsanti P."/>
            <person name="Batterham P."/>
            <person name="Batzoglou S."/>
            <person name="Begun D."/>
            <person name="Bhutkar A."/>
            <person name="Blanco E."/>
            <person name="Bosak S.A."/>
            <person name="Bradley R.K."/>
            <person name="Brand A.D."/>
            <person name="Brent M.R."/>
            <person name="Brooks A.N."/>
            <person name="Brown R.H."/>
            <person name="Butlin R.K."/>
            <person name="Caggese C."/>
            <person name="Calvi B.R."/>
            <person name="Bernardo de Carvalho A."/>
            <person name="Caspi A."/>
            <person name="Castrezana S."/>
            <person name="Celniker S.E."/>
            <person name="Chang J.L."/>
            <person name="Chapple C."/>
            <person name="Chatterji S."/>
            <person name="Chinwalla A."/>
            <person name="Civetta A."/>
            <person name="Clifton S.W."/>
            <person name="Comeron J.M."/>
            <person name="Costello J.C."/>
            <person name="Coyne J.A."/>
            <person name="Daub J."/>
            <person name="David R.G."/>
            <person name="Delcher A.L."/>
            <person name="Delehaunty K."/>
            <person name="Do C.B."/>
            <person name="Ebling H."/>
            <person name="Edwards K."/>
            <person name="Eickbush T."/>
            <person name="Evans J.D."/>
            <person name="Filipski A."/>
            <person name="Findeiss S."/>
            <person name="Freyhult E."/>
            <person name="Fulton L."/>
            <person name="Fulton R."/>
            <person name="Garcia A.C."/>
            <person name="Gardiner A."/>
            <person name="Garfield D.A."/>
            <person name="Garvin B.E."/>
            <person name="Gibson G."/>
            <person name="Gilbert D."/>
            <person name="Gnerre S."/>
            <person name="Godfrey J."/>
            <person name="Good R."/>
            <person name="Gotea V."/>
            <person name="Gravely B."/>
            <person name="Greenberg A.J."/>
            <person name="Griffiths-Jones S."/>
            <person name="Gross S."/>
            <person name="Guigo R."/>
            <person name="Gustafson E.A."/>
            <person name="Haerty W."/>
            <person name="Hahn M.W."/>
            <person name="Halligan D.L."/>
            <person name="Halpern A.L."/>
            <person name="Halter G.M."/>
            <person name="Han M.V."/>
            <person name="Heger A."/>
            <person name="Hillier L."/>
            <person name="Hinrichs A.S."/>
            <person name="Holmes I."/>
            <person name="Hoskins R.A."/>
            <person name="Hubisz M.J."/>
            <person name="Hultmark D."/>
            <person name="Huntley M.A."/>
            <person name="Jaffe D.B."/>
            <person name="Jagadeeshan S."/>
            <person name="Jeck W.R."/>
            <person name="Johnson J."/>
            <person name="Jones C.D."/>
            <person name="Jordan W.C."/>
            <person name="Karpen G.H."/>
            <person name="Kataoka E."/>
            <person name="Keightley P.D."/>
            <person name="Kheradpour P."/>
            <person name="Kirkness E.F."/>
            <person name="Koerich L.B."/>
            <person name="Kristiansen K."/>
            <person name="Kudrna D."/>
            <person name="Kulathinal R.J."/>
            <person name="Kumar S."/>
            <person name="Kwok R."/>
            <person name="Lander E."/>
            <person name="Langley C.H."/>
            <person name="Lapoint R."/>
            <person name="Lazzaro B.P."/>
            <person name="Lee S.J."/>
            <person name="Levesque L."/>
            <person name="Li R."/>
            <person name="Lin C.F."/>
            <person name="Lin M.F."/>
            <person name="Lindblad-Toh K."/>
            <person name="Llopart A."/>
            <person name="Long M."/>
            <person name="Low L."/>
            <person name="Lozovsky E."/>
            <person name="Lu J."/>
            <person name="Luo M."/>
            <person name="Machado C.A."/>
            <person name="Makalowski W."/>
            <person name="Marzo M."/>
            <person name="Matsuda M."/>
            <person name="Matzkin L."/>
            <person name="McAllister B."/>
            <person name="McBride C.S."/>
            <person name="McKernan B."/>
            <person name="McKernan K."/>
            <person name="Mendez-Lago M."/>
            <person name="Minx P."/>
            <person name="Mollenhauer M.U."/>
            <person name="Montooth K."/>
            <person name="Mount S.M."/>
            <person name="Mu X."/>
            <person name="Myers E."/>
            <person name="Negre B."/>
            <person name="Newfeld S."/>
            <person name="Nielsen R."/>
            <person name="Noor M.A."/>
            <person name="O'Grady P."/>
            <person name="Pachter L."/>
            <person name="Papaceit M."/>
            <person name="Parisi M.J."/>
            <person name="Parisi M."/>
            <person name="Parts L."/>
            <person name="Pedersen J.S."/>
            <person name="Pesole G."/>
            <person name="Phillippy A.M."/>
            <person name="Ponting C.P."/>
            <person name="Pop M."/>
            <person name="Porcelli D."/>
            <person name="Powell J.R."/>
            <person name="Prohaska S."/>
            <person name="Pruitt K."/>
            <person name="Puig M."/>
            <person name="Quesneville H."/>
            <person name="Ram K.R."/>
            <person name="Rand D."/>
            <person name="Rasmussen M.D."/>
            <person name="Reed L.K."/>
            <person name="Reenan R."/>
            <person name="Reily A."/>
            <person name="Remington K.A."/>
            <person name="Rieger T.T."/>
            <person name="Ritchie M.G."/>
            <person name="Robin C."/>
            <person name="Rogers Y.H."/>
            <person name="Rohde C."/>
            <person name="Rozas J."/>
            <person name="Rubenfield M.J."/>
            <person name="Ruiz A."/>
            <person name="Russo S."/>
            <person name="Salzberg S.L."/>
            <person name="Sanchez-Gracia A."/>
            <person name="Saranga D.J."/>
            <person name="Sato H."/>
            <person name="Schaeffer S.W."/>
            <person name="Schatz M.C."/>
            <person name="Schlenke T."/>
            <person name="Schwartz R."/>
            <person name="Segarra C."/>
            <person name="Singh R.S."/>
            <person name="Sirot L."/>
            <person name="Sirota M."/>
            <person name="Sisneros N.B."/>
            <person name="Smith C.D."/>
            <person name="Smith T.F."/>
            <person name="Spieth J."/>
            <person name="Stage D.E."/>
            <person name="Stark A."/>
            <person name="Stephan W."/>
            <person name="Strausberg R.L."/>
            <person name="Strempel S."/>
            <person name="Sturgill D."/>
            <person name="Sutton G."/>
            <person name="Sutton G.G."/>
            <person name="Tao W."/>
            <person name="Teichmann S."/>
            <person name="Tobari Y.N."/>
            <person name="Tomimura Y."/>
            <person name="Tsolas J.M."/>
            <person name="Valente V.L."/>
            <person name="Venter E."/>
            <person name="Venter J.C."/>
            <person name="Vicario S."/>
            <person name="Vieira F.G."/>
            <person name="Vilella A.J."/>
            <person name="Villasante A."/>
            <person name="Walenz B."/>
            <person name="Wang J."/>
            <person name="Wasserman M."/>
            <person name="Watts T."/>
            <person name="Wilson D."/>
            <person name="Wilson R.K."/>
            <person name="Wing R.A."/>
            <person name="Wolfner M.F."/>
            <person name="Wong A."/>
            <person name="Wong G.K."/>
            <person name="Wu C.I."/>
            <person name="Wu G."/>
            <person name="Yamamoto D."/>
            <person name="Yang H.P."/>
            <person name="Yang S.P."/>
            <person name="Yorke J.A."/>
            <person name="Yoshida K."/>
            <person name="Zdobnov E."/>
            <person name="Zhang P."/>
            <person name="Zhang Y."/>
            <person name="Zimin A.V."/>
            <person name="Baldwin J."/>
            <person name="Abdouelleil A."/>
            <person name="Abdulkadir J."/>
            <person name="Abebe A."/>
            <person name="Abera B."/>
            <person name="Abreu J."/>
            <person name="Acer S.C."/>
            <person name="Aftuck L."/>
            <person name="Alexander A."/>
            <person name="An P."/>
            <person name="Anderson E."/>
            <person name="Anderson S."/>
            <person name="Arachi H."/>
            <person name="Azer M."/>
            <person name="Bachantsang P."/>
            <person name="Barry A."/>
            <person name="Bayul T."/>
            <person name="Berlin A."/>
            <person name="Bessette D."/>
            <person name="Bloom T."/>
            <person name="Blye J."/>
            <person name="Boguslavskiy L."/>
            <person name="Bonnet C."/>
            <person name="Boukhgalter B."/>
            <person name="Bourzgui I."/>
            <person name="Brown A."/>
            <person name="Cahill P."/>
            <person name="Channer S."/>
            <person name="Cheshatsang Y."/>
            <person name="Chuda L."/>
            <person name="Citroen M."/>
            <person name="Collymore A."/>
            <person name="Cooke P."/>
            <person name="Costello M."/>
            <person name="D'Aco K."/>
            <person name="Daza R."/>
            <person name="De Haan G."/>
            <person name="DeGray S."/>
            <person name="DeMaso C."/>
            <person name="Dhargay N."/>
            <person name="Dooley K."/>
            <person name="Dooley E."/>
            <person name="Doricent M."/>
            <person name="Dorje P."/>
            <person name="Dorjee K."/>
            <person name="Dupes A."/>
            <person name="Elong R."/>
            <person name="Falk J."/>
            <person name="Farina A."/>
            <person name="Faro S."/>
            <person name="Ferguson D."/>
            <person name="Fisher S."/>
            <person name="Foley C.D."/>
            <person name="Franke A."/>
            <person name="Friedrich D."/>
            <person name="Gadbois L."/>
            <person name="Gearin G."/>
            <person name="Gearin C.R."/>
            <person name="Giannoukos G."/>
            <person name="Goode T."/>
            <person name="Graham J."/>
            <person name="Grandbois E."/>
            <person name="Grewal S."/>
            <person name="Gyaltsen K."/>
            <person name="Hafez N."/>
            <person name="Hagos B."/>
            <person name="Hall J."/>
            <person name="Henson C."/>
            <person name="Hollinger A."/>
            <person name="Honan T."/>
            <person name="Huard M.D."/>
            <person name="Hughes L."/>
            <person name="Hurhula B."/>
            <person name="Husby M.E."/>
            <person name="Kamat A."/>
            <person name="Kanga B."/>
            <person name="Kashin S."/>
            <person name="Khazanovich D."/>
            <person name="Kisner P."/>
            <person name="Lance K."/>
            <person name="Lara M."/>
            <person name="Lee W."/>
            <person name="Lennon N."/>
            <person name="Letendre F."/>
            <person name="LeVine R."/>
            <person name="Lipovsky A."/>
            <person name="Liu X."/>
            <person name="Liu J."/>
            <person name="Liu S."/>
            <person name="Lokyitsang T."/>
            <person name="Lokyitsang Y."/>
            <person name="Lubonja R."/>
            <person name="Lui A."/>
            <person name="MacDonald P."/>
            <person name="Magnisalis V."/>
            <person name="Maru K."/>
            <person name="Matthews C."/>
            <person name="McCusker W."/>
            <person name="McDonough S."/>
            <person name="Mehta T."/>
            <person name="Meldrim J."/>
            <person name="Meneus L."/>
            <person name="Mihai O."/>
            <person name="Mihalev A."/>
            <person name="Mihova T."/>
            <person name="Mittelman R."/>
            <person name="Mlenga V."/>
            <person name="Montmayeur A."/>
            <person name="Mulrain L."/>
            <person name="Navidi A."/>
            <person name="Naylor J."/>
            <person name="Negash T."/>
            <person name="Nguyen T."/>
            <person name="Nguyen N."/>
            <person name="Nicol R."/>
            <person name="Norbu C."/>
            <person name="Norbu N."/>
            <person name="Novod N."/>
            <person name="O'Neill B."/>
            <person name="Osman S."/>
            <person name="Markiewicz E."/>
            <person name="Oyono O.L."/>
            <person name="Patti C."/>
            <person name="Phunkhang P."/>
            <person name="Pierre F."/>
            <person name="Priest M."/>
            <person name="Raghuraman S."/>
            <person name="Rege F."/>
            <person name="Reyes R."/>
            <person name="Rise C."/>
            <person name="Rogov P."/>
            <person name="Ross K."/>
            <person name="Ryan E."/>
            <person name="Settipalli S."/>
            <person name="Shea T."/>
            <person name="Sherpa N."/>
            <person name="Shi L."/>
            <person name="Shih D."/>
            <person name="Sparrow T."/>
            <person name="Spaulding J."/>
            <person name="Stalker J."/>
            <person name="Stange-Thomann N."/>
            <person name="Stavropoulos S."/>
            <person name="Stone C."/>
            <person name="Strader C."/>
            <person name="Tesfaye S."/>
            <person name="Thomson T."/>
            <person name="Thoulutsang Y."/>
            <person name="Thoulutsang D."/>
            <person name="Topham K."/>
            <person name="Topping I."/>
            <person name="Tsamla T."/>
            <person name="Vassiliev H."/>
            <person name="Vo A."/>
            <person name="Wangchuk T."/>
            <person name="Wangdi T."/>
            <person name="Weiand M."/>
            <person name="Wilkinson J."/>
            <person name="Wilson A."/>
            <person name="Yadav S."/>
            <person name="Young G."/>
            <person name="Yu Q."/>
            <person name="Zembek L."/>
            <person name="Zhong D."/>
            <person name="Zimmer A."/>
            <person name="Zwirko Z."/>
            <person name="Jaffe D.B."/>
            <person name="Alvarez P."/>
            <person name="Brockman W."/>
            <person name="Butler J."/>
            <person name="Chin C."/>
            <person name="Gnerre S."/>
            <person name="Grabherr M."/>
            <person name="Kleber M."/>
            <person name="Mauceli E."/>
            <person name="MacCallum I."/>
        </authorList>
    </citation>
    <scope>NUCLEOTIDE SEQUENCE [LARGE SCALE GENOMIC DNA]</scope>
    <source>
        <strain evidence="3">Rob3c / Tucson 14021-0248.25</strain>
    </source>
</reference>
<dbReference type="Proteomes" id="UP000001292">
    <property type="component" value="Unassembled WGS sequence"/>
</dbReference>
<keyword evidence="3" id="KW-1185">Reference proteome</keyword>
<accession>B4HGQ4</accession>
<sequence>MIVIIKDAGCWMLASARRMEKNGAGGETSAALDALVKPTDNPTFDKPEKQNTTKSHPKLQWQRVALELVCLFMGNTTTTTASTRAGSFQAIDSIDTVCTPNSETPTPTTLAGPPKNGQRSATRKSEQARQILIVRATSRYKIPPALDSTLLG</sequence>
<dbReference type="EMBL" id="CH480815">
    <property type="protein sequence ID" value="EDW41362.1"/>
    <property type="molecule type" value="Genomic_DNA"/>
</dbReference>
<gene>
    <name evidence="2" type="primary">Dsec\GM25405</name>
    <name evidence="2" type="ORF">Dsec_GM25405</name>
</gene>
<evidence type="ECO:0000313" key="3">
    <source>
        <dbReference type="Proteomes" id="UP000001292"/>
    </source>
</evidence>
<proteinExistence type="predicted"/>
<organism evidence="3">
    <name type="scientific">Drosophila sechellia</name>
    <name type="common">Fruit fly</name>
    <dbReference type="NCBI Taxonomy" id="7238"/>
    <lineage>
        <taxon>Eukaryota</taxon>
        <taxon>Metazoa</taxon>
        <taxon>Ecdysozoa</taxon>
        <taxon>Arthropoda</taxon>
        <taxon>Hexapoda</taxon>
        <taxon>Insecta</taxon>
        <taxon>Pterygota</taxon>
        <taxon>Neoptera</taxon>
        <taxon>Endopterygota</taxon>
        <taxon>Diptera</taxon>
        <taxon>Brachycera</taxon>
        <taxon>Muscomorpha</taxon>
        <taxon>Ephydroidea</taxon>
        <taxon>Drosophilidae</taxon>
        <taxon>Drosophila</taxon>
        <taxon>Sophophora</taxon>
    </lineage>
</organism>
<feature type="region of interest" description="Disordered" evidence="1">
    <location>
        <begin position="98"/>
        <end position="127"/>
    </location>
</feature>